<dbReference type="Proteomes" id="UP000829494">
    <property type="component" value="Chromosome"/>
</dbReference>
<sequence length="176" mass="19456">MTFEPPRYTWTADTAYDALAVLQAAIDLIESHTATLAPDNRERYDAKRNSTANLSITLDLSTLVKQINKATSAVQAPASPQSFRFPLTIEDPLGEAVGRQEARGILLDLLQGFAEQGRLKVTFRDFAPHLGKLSRTRSWVVRELQNLVAIGVISQEALGEYHLDRASLMNHQLGPS</sequence>
<organism evidence="1 2">
    <name type="scientific">Streptomyces rimosus subsp. rimosus</name>
    <dbReference type="NCBI Taxonomy" id="132474"/>
    <lineage>
        <taxon>Bacteria</taxon>
        <taxon>Bacillati</taxon>
        <taxon>Actinomycetota</taxon>
        <taxon>Actinomycetes</taxon>
        <taxon>Kitasatosporales</taxon>
        <taxon>Streptomycetaceae</taxon>
        <taxon>Streptomyces</taxon>
    </lineage>
</organism>
<reference evidence="1 2" key="1">
    <citation type="submission" date="2022-03" db="EMBL/GenBank/DDBJ databases">
        <title>Complete genome of Streptomyces rimosus ssp. rimosus R7 (=ATCC 10970).</title>
        <authorList>
            <person name="Beganovic S."/>
            <person name="Ruckert C."/>
            <person name="Busche T."/>
            <person name="Kalinowski J."/>
            <person name="Wittmann C."/>
        </authorList>
    </citation>
    <scope>NUCLEOTIDE SEQUENCE [LARGE SCALE GENOMIC DNA]</scope>
    <source>
        <strain evidence="1 2">R7</strain>
    </source>
</reference>
<evidence type="ECO:0000313" key="1">
    <source>
        <dbReference type="EMBL" id="UNZ05129.1"/>
    </source>
</evidence>
<proteinExistence type="predicted"/>
<evidence type="ECO:0000313" key="2">
    <source>
        <dbReference type="Proteomes" id="UP000829494"/>
    </source>
</evidence>
<gene>
    <name evidence="1" type="ORF">SRIMR7_23515</name>
</gene>
<accession>A0ABY3Z4V5</accession>
<name>A0ABY3Z4V5_STRRM</name>
<protein>
    <submittedName>
        <fullName evidence="1">Uncharacterized protein</fullName>
    </submittedName>
</protein>
<keyword evidence="2" id="KW-1185">Reference proteome</keyword>
<dbReference type="RefSeq" id="WP_003979833.1">
    <property type="nucleotide sequence ID" value="NZ_CP043497.1"/>
</dbReference>
<dbReference type="EMBL" id="CP094298">
    <property type="protein sequence ID" value="UNZ05129.1"/>
    <property type="molecule type" value="Genomic_DNA"/>
</dbReference>
<dbReference type="GeneID" id="66855761"/>